<evidence type="ECO:0000313" key="1">
    <source>
        <dbReference type="EMBL" id="RID49697.1"/>
    </source>
</evidence>
<protein>
    <submittedName>
        <fullName evidence="1">Uncharacterized protein</fullName>
    </submittedName>
</protein>
<dbReference type="EMBL" id="CM010635">
    <property type="protein sequence ID" value="RID49697.1"/>
    <property type="molecule type" value="Genomic_DNA"/>
</dbReference>
<evidence type="ECO:0000313" key="2">
    <source>
        <dbReference type="Proteomes" id="UP000264353"/>
    </source>
</evidence>
<organism evidence="1 2">
    <name type="scientific">Brassica campestris</name>
    <name type="common">Field mustard</name>
    <dbReference type="NCBI Taxonomy" id="3711"/>
    <lineage>
        <taxon>Eukaryota</taxon>
        <taxon>Viridiplantae</taxon>
        <taxon>Streptophyta</taxon>
        <taxon>Embryophyta</taxon>
        <taxon>Tracheophyta</taxon>
        <taxon>Spermatophyta</taxon>
        <taxon>Magnoliopsida</taxon>
        <taxon>eudicotyledons</taxon>
        <taxon>Gunneridae</taxon>
        <taxon>Pentapetalae</taxon>
        <taxon>rosids</taxon>
        <taxon>malvids</taxon>
        <taxon>Brassicales</taxon>
        <taxon>Brassicaceae</taxon>
        <taxon>Brassiceae</taxon>
        <taxon>Brassica</taxon>
    </lineage>
</organism>
<accession>A0A397Y8U5</accession>
<name>A0A397Y8U5_BRACM</name>
<sequence length="71" mass="8216">MNKYSYRSKKYSSGIFIFLGFKPIHPKLKLKNTLPFTRTQISSQIGYNSKTDDNCSYSQFGFPPELLTDNI</sequence>
<proteinExistence type="predicted"/>
<gene>
    <name evidence="1" type="ORF">BRARA_H00478</name>
</gene>
<reference evidence="1 2" key="1">
    <citation type="submission" date="2018-06" db="EMBL/GenBank/DDBJ databases">
        <title>WGS assembly of Brassica rapa FPsc.</title>
        <authorList>
            <person name="Bowman J."/>
            <person name="Kohchi T."/>
            <person name="Yamato K."/>
            <person name="Jenkins J."/>
            <person name="Shu S."/>
            <person name="Ishizaki K."/>
            <person name="Yamaoka S."/>
            <person name="Nishihama R."/>
            <person name="Nakamura Y."/>
            <person name="Berger F."/>
            <person name="Adam C."/>
            <person name="Aki S."/>
            <person name="Althoff F."/>
            <person name="Araki T."/>
            <person name="Arteaga-Vazquez M."/>
            <person name="Balasubrmanian S."/>
            <person name="Bauer D."/>
            <person name="Boehm C."/>
            <person name="Briginshaw L."/>
            <person name="Caballero-Perez J."/>
            <person name="Catarino B."/>
            <person name="Chen F."/>
            <person name="Chiyoda S."/>
            <person name="Chovatia M."/>
            <person name="Davies K."/>
            <person name="Delmans M."/>
            <person name="Demura T."/>
            <person name="Dierschke T."/>
            <person name="Dolan L."/>
            <person name="Dorantes-Acosta A."/>
            <person name="Eklund D."/>
            <person name="Florent S."/>
            <person name="Flores-Sandoval E."/>
            <person name="Fujiyama A."/>
            <person name="Fukuzawa H."/>
            <person name="Galik B."/>
            <person name="Grimanelli D."/>
            <person name="Grimwood J."/>
            <person name="Grossniklaus U."/>
            <person name="Hamada T."/>
            <person name="Haseloff J."/>
            <person name="Hetherington A."/>
            <person name="Higo A."/>
            <person name="Hirakawa Y."/>
            <person name="Hundley H."/>
            <person name="Ikeda Y."/>
            <person name="Inoue K."/>
            <person name="Inoue S."/>
            <person name="Ishida S."/>
            <person name="Jia Q."/>
            <person name="Kakita M."/>
            <person name="Kanazawa T."/>
            <person name="Kawai Y."/>
            <person name="Kawashima T."/>
            <person name="Kennedy M."/>
            <person name="Kinose K."/>
            <person name="Kinoshita T."/>
            <person name="Kohara Y."/>
            <person name="Koide E."/>
            <person name="Komatsu K."/>
            <person name="Kopischke S."/>
            <person name="Kubo M."/>
            <person name="Kyozuka J."/>
            <person name="Lagercrantz U."/>
            <person name="Lin S."/>
            <person name="Lindquist E."/>
            <person name="Lipzen A."/>
            <person name="Lu C."/>
            <person name="Luna E."/>
            <person name="Martienssen R."/>
            <person name="Minamino N."/>
            <person name="Mizutani M."/>
            <person name="Mizutani M."/>
            <person name="Mochizuki N."/>
            <person name="Monte I."/>
            <person name="Mosher R."/>
            <person name="Nagasaki H."/>
            <person name="Nakagami H."/>
            <person name="Naramoto S."/>
            <person name="Nishitani K."/>
            <person name="Ohtani M."/>
            <person name="Okamoto T."/>
            <person name="Okumura M."/>
            <person name="Phillips J."/>
            <person name="Pollak B."/>
            <person name="Reinders A."/>
            <person name="Roevekamp M."/>
            <person name="Sano R."/>
            <person name="Sawa S."/>
            <person name="Schmid M."/>
            <person name="Shirakawa M."/>
            <person name="Solano R."/>
            <person name="Spunde A."/>
            <person name="Suetsugu N."/>
            <person name="Sugano S."/>
            <person name="Sugiyama A."/>
            <person name="Sun R."/>
            <person name="Suzuki Y."/>
            <person name="Takenaka M."/>
            <person name="Takezawa D."/>
            <person name="Tomogane H."/>
            <person name="Tsuzuki M."/>
            <person name="Ueda T."/>
            <person name="Umeda M."/>
            <person name="Ward J."/>
            <person name="Watanabe Y."/>
            <person name="Yazaki K."/>
            <person name="Yokoyama R."/>
            <person name="Yoshitake Y."/>
            <person name="Yotsui I."/>
            <person name="Zachgo S."/>
            <person name="Schmutz J."/>
        </authorList>
    </citation>
    <scope>NUCLEOTIDE SEQUENCE [LARGE SCALE GENOMIC DNA]</scope>
    <source>
        <strain evidence="2">cv. B-3</strain>
    </source>
</reference>
<dbReference type="Proteomes" id="UP000264353">
    <property type="component" value="Chromosome A8"/>
</dbReference>
<dbReference type="AlphaFoldDB" id="A0A397Y8U5"/>